<evidence type="ECO:0000313" key="5">
    <source>
        <dbReference type="EMBL" id="KAL0099327.1"/>
    </source>
</evidence>
<protein>
    <recommendedName>
        <fullName evidence="4">MEIOB-like N-terminal domain-containing protein</fullName>
    </recommendedName>
</protein>
<dbReference type="InterPro" id="IPR012340">
    <property type="entry name" value="NA-bd_OB-fold"/>
</dbReference>
<dbReference type="Gene3D" id="2.40.50.140">
    <property type="entry name" value="Nucleic acid-binding proteins"/>
    <property type="match status" value="3"/>
</dbReference>
<sequence length="472" mass="53057">MSFLYRQEIRSLQVGAPNTFVIGVIINTINMRTFDATQTKFSSGKRSVWTFTLRDSEEDFINVTVWGSTEFVKKLSTAFTIGSVVEVISAKIVRRNTNDRNEAFMPSTSSPFALIVNEGAALIQNHDAPTHEQYKELLTRPTKSVSSAKSLKVILDNIEALCDRFVDLLVVVTFIADERNITTRDGRAVTCRSFEVADGSTEKTVPLILWDKDWIARSAVWKPKEMILFLADARIAYDQYKKKTALSISRRTLITECQNIPQAVDIISAVQRYDPDSICSDPFAIPNPDTITTVMTVQQITEKLQRKVITEGERLQFATIVKASVTEMNLDGPIKDVISIKCALCKKIVAEEKDSCMNLNCPSGNGKQTPLNAVKFNIKFNLKDDTGYLIGCRLTGDIAERVLGCTVNEFQTMAIEKRSELKWQYLAQKCDVCLHILGPTSDFPRPLYNILSIQPDEEIEEAIEQFANISEY</sequence>
<dbReference type="Proteomes" id="UP001430953">
    <property type="component" value="Unassembled WGS sequence"/>
</dbReference>
<evidence type="ECO:0000256" key="2">
    <source>
        <dbReference type="ARBA" id="ARBA00023254"/>
    </source>
</evidence>
<keyword evidence="1" id="KW-0238">DNA-binding</keyword>
<comment type="caution">
    <text evidence="5">The sequence shown here is derived from an EMBL/GenBank/DDBJ whole genome shotgun (WGS) entry which is preliminary data.</text>
</comment>
<evidence type="ECO:0000313" key="6">
    <source>
        <dbReference type="Proteomes" id="UP001430953"/>
    </source>
</evidence>
<dbReference type="InterPro" id="IPR052469">
    <property type="entry name" value="MEIOB"/>
</dbReference>
<comment type="similarity">
    <text evidence="3">Belongs to the MEIOB family.</text>
</comment>
<accession>A0AAW2ECD7</accession>
<dbReference type="EMBL" id="JADYXP020000028">
    <property type="protein sequence ID" value="KAL0099327.1"/>
    <property type="molecule type" value="Genomic_DNA"/>
</dbReference>
<evidence type="ECO:0000256" key="1">
    <source>
        <dbReference type="ARBA" id="ARBA00023125"/>
    </source>
</evidence>
<evidence type="ECO:0000256" key="3">
    <source>
        <dbReference type="ARBA" id="ARBA00038329"/>
    </source>
</evidence>
<feature type="domain" description="MEIOB-like N-terminal" evidence="4">
    <location>
        <begin position="7"/>
        <end position="143"/>
    </location>
</feature>
<dbReference type="GO" id="GO:0003697">
    <property type="term" value="F:single-stranded DNA binding"/>
    <property type="evidence" value="ECO:0007669"/>
    <property type="project" value="TreeGrafter"/>
</dbReference>
<dbReference type="Pfam" id="PF24903">
    <property type="entry name" value="OB_MEIOB_N"/>
    <property type="match status" value="1"/>
</dbReference>
<reference evidence="5 6" key="1">
    <citation type="submission" date="2023-03" db="EMBL/GenBank/DDBJ databases">
        <title>High recombination rates correlate with genetic variation in Cardiocondyla obscurior ants.</title>
        <authorList>
            <person name="Errbii M."/>
        </authorList>
    </citation>
    <scope>NUCLEOTIDE SEQUENCE [LARGE SCALE GENOMIC DNA]</scope>
    <source>
        <strain evidence="5">Alpha-2009</strain>
        <tissue evidence="5">Whole body</tissue>
    </source>
</reference>
<evidence type="ECO:0000259" key="4">
    <source>
        <dbReference type="Pfam" id="PF24903"/>
    </source>
</evidence>
<dbReference type="GO" id="GO:0008310">
    <property type="term" value="F:single-stranded DNA 3'-5' DNA exonuclease activity"/>
    <property type="evidence" value="ECO:0007669"/>
    <property type="project" value="TreeGrafter"/>
</dbReference>
<dbReference type="SUPFAM" id="SSF50249">
    <property type="entry name" value="Nucleic acid-binding proteins"/>
    <property type="match status" value="2"/>
</dbReference>
<dbReference type="InterPro" id="IPR056880">
    <property type="entry name" value="OB_MEIOB_N"/>
</dbReference>
<gene>
    <name evidence="5" type="ORF">PUN28_020117</name>
</gene>
<proteinExistence type="inferred from homology"/>
<keyword evidence="6" id="KW-1185">Reference proteome</keyword>
<name>A0AAW2ECD7_9HYME</name>
<dbReference type="GO" id="GO:0000712">
    <property type="term" value="P:resolution of meiotic recombination intermediates"/>
    <property type="evidence" value="ECO:0007669"/>
    <property type="project" value="TreeGrafter"/>
</dbReference>
<organism evidence="5 6">
    <name type="scientific">Cardiocondyla obscurior</name>
    <dbReference type="NCBI Taxonomy" id="286306"/>
    <lineage>
        <taxon>Eukaryota</taxon>
        <taxon>Metazoa</taxon>
        <taxon>Ecdysozoa</taxon>
        <taxon>Arthropoda</taxon>
        <taxon>Hexapoda</taxon>
        <taxon>Insecta</taxon>
        <taxon>Pterygota</taxon>
        <taxon>Neoptera</taxon>
        <taxon>Endopterygota</taxon>
        <taxon>Hymenoptera</taxon>
        <taxon>Apocrita</taxon>
        <taxon>Aculeata</taxon>
        <taxon>Formicoidea</taxon>
        <taxon>Formicidae</taxon>
        <taxon>Myrmicinae</taxon>
        <taxon>Cardiocondyla</taxon>
    </lineage>
</organism>
<dbReference type="AlphaFoldDB" id="A0AAW2ECD7"/>
<keyword evidence="2" id="KW-0469">Meiosis</keyword>
<dbReference type="PANTHER" id="PTHR21166:SF2">
    <property type="entry name" value="CELL DIVISION CONTROL PROTEIN 24 OB DOMAIN-CONTAINING PROTEIN-RELATED"/>
    <property type="match status" value="1"/>
</dbReference>
<dbReference type="PANTHER" id="PTHR21166">
    <property type="entry name" value="CELL DIVISION CONTROL PROTEIN 24 OB DOMAIN-CONTAINING PROTEIN-RELATED"/>
    <property type="match status" value="1"/>
</dbReference>